<evidence type="ECO:0000256" key="6">
    <source>
        <dbReference type="ARBA" id="ARBA00023242"/>
    </source>
</evidence>
<evidence type="ECO:0000256" key="7">
    <source>
        <dbReference type="PROSITE-ProRule" id="PRU00042"/>
    </source>
</evidence>
<evidence type="ECO:0000256" key="4">
    <source>
        <dbReference type="ARBA" id="ARBA00022771"/>
    </source>
</evidence>
<dbReference type="STRING" id="1849047.A0A3D8RLF9"/>
<comment type="caution">
    <text evidence="11">The sequence shown here is derived from an EMBL/GenBank/DDBJ whole genome shotgun (WGS) entry which is preliminary data.</text>
</comment>
<dbReference type="EMBL" id="PDLM01000006">
    <property type="protein sequence ID" value="RDW74798.1"/>
    <property type="molecule type" value="Genomic_DNA"/>
</dbReference>
<dbReference type="Gene3D" id="3.30.160.60">
    <property type="entry name" value="Classic Zinc Finger"/>
    <property type="match status" value="1"/>
</dbReference>
<dbReference type="InterPro" id="IPR036864">
    <property type="entry name" value="Zn2-C6_fun-type_DNA-bd_sf"/>
</dbReference>
<sequence>MPAPPTHASSARHRCAICNKAYSTNSHLRRHEATHSGKNASVCPVCSREFARVDLARKHLKKCSADAHDFAFPSKKRGKKRQACDRCSRSKLSCDACVPCVRCHSNGVACTYQRLDTRALAASPPNEADSDSRPELVDPAEPRSSRDYGRIPINFLLDFTDPVAYGTSTAVFTDTIDQNSQGEIGHSNSDLYSDINLTETDMFLGDSADWFTNFVDVFAPVSTEICSPNQYYPLPEPQSALALGCRMRELISQLSTTHHSMSQNDMAQENFNLRLAESVFTVHNLRHFVWVYFHRCHRHIPIIHRPTFDYEKATLPLVLALFLSGSQCAVPSDSAISAREFYDVAEEYIFSHSTFRGLLQNGDNATNHNDEIEVFQAALLIQILQNSRNDTKTRRWIRLKRHPCLVNAMRLSGLFGAKRRLLPGDISGSNWHDFISDELRTDLLVNEQYRIATWTYVMDSNFAVFFNNPPQVAISEMTGDFSCPEIVFEAETASEFGLLASSLPTGPQPYSPSYLVSLFFQESQLGLQAYLCERLTAIHLLVIICALQSITMTSKTSFLAQATAESIFSATDQWKELWDTATERDGREHLLQVGFARHAVEFCWLTRALAKIGKLGDPTSRYMQIEPTDSIKHLHEFIRKYKDIL</sequence>
<keyword evidence="4 7" id="KW-0863">Zinc-finger</keyword>
<dbReference type="InterPro" id="IPR001138">
    <property type="entry name" value="Zn2Cys6_DnaBD"/>
</dbReference>
<keyword evidence="12" id="KW-1185">Reference proteome</keyword>
<protein>
    <recommendedName>
        <fullName evidence="13">C2H2-type domain-containing protein</fullName>
    </recommendedName>
</protein>
<dbReference type="GO" id="GO:0005634">
    <property type="term" value="C:nucleus"/>
    <property type="evidence" value="ECO:0007669"/>
    <property type="project" value="UniProtKB-SubCell"/>
</dbReference>
<dbReference type="PROSITE" id="PS00028">
    <property type="entry name" value="ZINC_FINGER_C2H2_1"/>
    <property type="match status" value="1"/>
</dbReference>
<dbReference type="Pfam" id="PF04082">
    <property type="entry name" value="Fungal_trans"/>
    <property type="match status" value="1"/>
</dbReference>
<dbReference type="AlphaFoldDB" id="A0A3D8RLF9"/>
<feature type="compositionally biased region" description="Basic and acidic residues" evidence="8">
    <location>
        <begin position="130"/>
        <end position="145"/>
    </location>
</feature>
<dbReference type="CDD" id="cd00067">
    <property type="entry name" value="GAL4"/>
    <property type="match status" value="1"/>
</dbReference>
<name>A0A3D8RLF9_9HELO</name>
<dbReference type="SUPFAM" id="SSF57667">
    <property type="entry name" value="beta-beta-alpha zinc fingers"/>
    <property type="match status" value="1"/>
</dbReference>
<evidence type="ECO:0000256" key="8">
    <source>
        <dbReference type="SAM" id="MobiDB-lite"/>
    </source>
</evidence>
<dbReference type="InterPro" id="IPR036236">
    <property type="entry name" value="Znf_C2H2_sf"/>
</dbReference>
<dbReference type="PROSITE" id="PS50157">
    <property type="entry name" value="ZINC_FINGER_C2H2_2"/>
    <property type="match status" value="1"/>
</dbReference>
<dbReference type="InterPro" id="IPR007219">
    <property type="entry name" value="XnlR_reg_dom"/>
</dbReference>
<dbReference type="Pfam" id="PF00172">
    <property type="entry name" value="Zn_clus"/>
    <property type="match status" value="1"/>
</dbReference>
<evidence type="ECO:0000313" key="12">
    <source>
        <dbReference type="Proteomes" id="UP000256645"/>
    </source>
</evidence>
<keyword evidence="5" id="KW-0862">Zinc</keyword>
<dbReference type="InterPro" id="IPR051059">
    <property type="entry name" value="VerF-like"/>
</dbReference>
<feature type="region of interest" description="Disordered" evidence="8">
    <location>
        <begin position="121"/>
        <end position="145"/>
    </location>
</feature>
<dbReference type="Gene3D" id="4.10.240.10">
    <property type="entry name" value="Zn(2)-C6 fungal-type DNA-binding domain"/>
    <property type="match status" value="1"/>
</dbReference>
<dbReference type="OrthoDB" id="654211at2759"/>
<dbReference type="InterPro" id="IPR013087">
    <property type="entry name" value="Znf_C2H2_type"/>
</dbReference>
<keyword evidence="2" id="KW-0479">Metal-binding</keyword>
<evidence type="ECO:0008006" key="13">
    <source>
        <dbReference type="Google" id="ProtNLM"/>
    </source>
</evidence>
<evidence type="ECO:0000256" key="2">
    <source>
        <dbReference type="ARBA" id="ARBA00022723"/>
    </source>
</evidence>
<evidence type="ECO:0000259" key="9">
    <source>
        <dbReference type="PROSITE" id="PS50048"/>
    </source>
</evidence>
<dbReference type="GO" id="GO:0008270">
    <property type="term" value="F:zinc ion binding"/>
    <property type="evidence" value="ECO:0007669"/>
    <property type="project" value="UniProtKB-KW"/>
</dbReference>
<dbReference type="Proteomes" id="UP000256645">
    <property type="component" value="Unassembled WGS sequence"/>
</dbReference>
<evidence type="ECO:0000259" key="10">
    <source>
        <dbReference type="PROSITE" id="PS50157"/>
    </source>
</evidence>
<evidence type="ECO:0000256" key="5">
    <source>
        <dbReference type="ARBA" id="ARBA00022833"/>
    </source>
</evidence>
<evidence type="ECO:0000313" key="11">
    <source>
        <dbReference type="EMBL" id="RDW74798.1"/>
    </source>
</evidence>
<dbReference type="PROSITE" id="PS00463">
    <property type="entry name" value="ZN2_CY6_FUNGAL_1"/>
    <property type="match status" value="1"/>
</dbReference>
<accession>A0A3D8RLF9</accession>
<organism evidence="11 12">
    <name type="scientific">Coleophoma cylindrospora</name>
    <dbReference type="NCBI Taxonomy" id="1849047"/>
    <lineage>
        <taxon>Eukaryota</taxon>
        <taxon>Fungi</taxon>
        <taxon>Dikarya</taxon>
        <taxon>Ascomycota</taxon>
        <taxon>Pezizomycotina</taxon>
        <taxon>Leotiomycetes</taxon>
        <taxon>Helotiales</taxon>
        <taxon>Dermateaceae</taxon>
        <taxon>Coleophoma</taxon>
    </lineage>
</organism>
<keyword evidence="6" id="KW-0539">Nucleus</keyword>
<dbReference type="PANTHER" id="PTHR40626">
    <property type="entry name" value="MIP31509P"/>
    <property type="match status" value="1"/>
</dbReference>
<dbReference type="FunFam" id="3.30.160.60:FF:000145">
    <property type="entry name" value="Zinc finger protein 574"/>
    <property type="match status" value="1"/>
</dbReference>
<dbReference type="SMART" id="SM00355">
    <property type="entry name" value="ZnF_C2H2"/>
    <property type="match status" value="2"/>
</dbReference>
<dbReference type="PANTHER" id="PTHR40626:SF1">
    <property type="entry name" value="TRANSCRIPTION FACTOR WITH C2H2 AND ZN(2)-CYS(6) DNA BINDING DOMAIN (EUROFUNG)"/>
    <property type="match status" value="1"/>
</dbReference>
<dbReference type="PROSITE" id="PS50048">
    <property type="entry name" value="ZN2_CY6_FUNGAL_2"/>
    <property type="match status" value="1"/>
</dbReference>
<reference evidence="11 12" key="1">
    <citation type="journal article" date="2018" name="IMA Fungus">
        <title>IMA Genome-F 9: Draft genome sequence of Annulohypoxylon stygium, Aspergillus mulundensis, Berkeleyomyces basicola (syn. Thielaviopsis basicola), Ceratocystis smalleyi, two Cercospora beticola strains, Coleophoma cylindrospora, Fusarium fracticaudum, Phialophora cf. hyalina, and Morchella septimelata.</title>
        <authorList>
            <person name="Wingfield B.D."/>
            <person name="Bills G.F."/>
            <person name="Dong Y."/>
            <person name="Huang W."/>
            <person name="Nel W.J."/>
            <person name="Swalarsk-Parry B.S."/>
            <person name="Vaghefi N."/>
            <person name="Wilken P.M."/>
            <person name="An Z."/>
            <person name="de Beer Z.W."/>
            <person name="De Vos L."/>
            <person name="Chen L."/>
            <person name="Duong T.A."/>
            <person name="Gao Y."/>
            <person name="Hammerbacher A."/>
            <person name="Kikkert J.R."/>
            <person name="Li Y."/>
            <person name="Li H."/>
            <person name="Li K."/>
            <person name="Li Q."/>
            <person name="Liu X."/>
            <person name="Ma X."/>
            <person name="Naidoo K."/>
            <person name="Pethybridge S.J."/>
            <person name="Sun J."/>
            <person name="Steenkamp E.T."/>
            <person name="van der Nest M.A."/>
            <person name="van Wyk S."/>
            <person name="Wingfield M.J."/>
            <person name="Xiong C."/>
            <person name="Yue Q."/>
            <person name="Zhang X."/>
        </authorList>
    </citation>
    <scope>NUCLEOTIDE SEQUENCE [LARGE SCALE GENOMIC DNA]</scope>
    <source>
        <strain evidence="11 12">BP6252</strain>
    </source>
</reference>
<dbReference type="Pfam" id="PF00096">
    <property type="entry name" value="zf-C2H2"/>
    <property type="match status" value="1"/>
</dbReference>
<comment type="subcellular location">
    <subcellularLocation>
        <location evidence="1">Nucleus</location>
    </subcellularLocation>
</comment>
<dbReference type="GO" id="GO:0000978">
    <property type="term" value="F:RNA polymerase II cis-regulatory region sequence-specific DNA binding"/>
    <property type="evidence" value="ECO:0007669"/>
    <property type="project" value="InterPro"/>
</dbReference>
<evidence type="ECO:0000256" key="1">
    <source>
        <dbReference type="ARBA" id="ARBA00004123"/>
    </source>
</evidence>
<feature type="domain" description="C2H2-type" evidence="10">
    <location>
        <begin position="13"/>
        <end position="40"/>
    </location>
</feature>
<gene>
    <name evidence="11" type="ORF">BP6252_05940</name>
</gene>
<feature type="domain" description="Zn(2)-C6 fungal-type" evidence="9">
    <location>
        <begin position="83"/>
        <end position="112"/>
    </location>
</feature>
<dbReference type="GO" id="GO:0006351">
    <property type="term" value="P:DNA-templated transcription"/>
    <property type="evidence" value="ECO:0007669"/>
    <property type="project" value="InterPro"/>
</dbReference>
<dbReference type="GO" id="GO:0000785">
    <property type="term" value="C:chromatin"/>
    <property type="evidence" value="ECO:0007669"/>
    <property type="project" value="TreeGrafter"/>
</dbReference>
<proteinExistence type="predicted"/>
<dbReference type="SMART" id="SM00066">
    <property type="entry name" value="GAL4"/>
    <property type="match status" value="1"/>
</dbReference>
<evidence type="ECO:0000256" key="3">
    <source>
        <dbReference type="ARBA" id="ARBA00022737"/>
    </source>
</evidence>
<keyword evidence="3" id="KW-0677">Repeat</keyword>
<dbReference type="CDD" id="cd12148">
    <property type="entry name" value="fungal_TF_MHR"/>
    <property type="match status" value="1"/>
</dbReference>
<dbReference type="SUPFAM" id="SSF57701">
    <property type="entry name" value="Zn2/Cys6 DNA-binding domain"/>
    <property type="match status" value="1"/>
</dbReference>
<dbReference type="GO" id="GO:0000981">
    <property type="term" value="F:DNA-binding transcription factor activity, RNA polymerase II-specific"/>
    <property type="evidence" value="ECO:0007669"/>
    <property type="project" value="InterPro"/>
</dbReference>